<evidence type="ECO:0000313" key="1">
    <source>
        <dbReference type="EMBL" id="EKR54480.1"/>
    </source>
</evidence>
<dbReference type="Proteomes" id="UP000001340">
    <property type="component" value="Unassembled WGS sequence"/>
</dbReference>
<name>A0A0E2D4J3_LEPIR</name>
<protein>
    <submittedName>
        <fullName evidence="1">Uncharacterized protein</fullName>
    </submittedName>
</protein>
<dbReference type="EMBL" id="AHNR02000045">
    <property type="protein sequence ID" value="EKR54480.1"/>
    <property type="molecule type" value="Genomic_DNA"/>
</dbReference>
<organism evidence="1 2">
    <name type="scientific">Leptospira interrogans str. UI 12758</name>
    <dbReference type="NCBI Taxonomy" id="1049938"/>
    <lineage>
        <taxon>Bacteria</taxon>
        <taxon>Pseudomonadati</taxon>
        <taxon>Spirochaetota</taxon>
        <taxon>Spirochaetia</taxon>
        <taxon>Leptospirales</taxon>
        <taxon>Leptospiraceae</taxon>
        <taxon>Leptospira</taxon>
    </lineage>
</organism>
<sequence>MSSVSIKIISIDSIEIISGSFFSSNLTRASASFLLGFLRKILSQGKPIN</sequence>
<evidence type="ECO:0000313" key="2">
    <source>
        <dbReference type="Proteomes" id="UP000001340"/>
    </source>
</evidence>
<accession>A0A0E2D4J3</accession>
<comment type="caution">
    <text evidence="1">The sequence shown here is derived from an EMBL/GenBank/DDBJ whole genome shotgun (WGS) entry which is preliminary data.</text>
</comment>
<gene>
    <name evidence="1" type="ORF">LEP1GSC105_2938</name>
</gene>
<reference evidence="1 2" key="1">
    <citation type="submission" date="2012-10" db="EMBL/GenBank/DDBJ databases">
        <authorList>
            <person name="Harkins D.M."/>
            <person name="Durkin A.S."/>
            <person name="Brinkac L.M."/>
            <person name="Haft D.H."/>
            <person name="Selengut J.D."/>
            <person name="Sanka R."/>
            <person name="DePew J."/>
            <person name="Purushe J."/>
            <person name="Chanthongthip A."/>
            <person name="Lattana O."/>
            <person name="Phetsouvanh R."/>
            <person name="Newton P.N."/>
            <person name="Vinetz J.M."/>
            <person name="Sutton G.G."/>
            <person name="Nierman W.C."/>
            <person name="Fouts D.E."/>
        </authorList>
    </citation>
    <scope>NUCLEOTIDE SEQUENCE [LARGE SCALE GENOMIC DNA]</scope>
    <source>
        <strain evidence="1 2">UI 12758</strain>
    </source>
</reference>
<dbReference type="AlphaFoldDB" id="A0A0E2D4J3"/>
<proteinExistence type="predicted"/>